<accession>A9KDX4</accession>
<feature type="transmembrane region" description="Helical" evidence="5">
    <location>
        <begin position="211"/>
        <end position="229"/>
    </location>
</feature>
<dbReference type="PROSITE" id="PS50850">
    <property type="entry name" value="MFS"/>
    <property type="match status" value="1"/>
</dbReference>
<feature type="transmembrane region" description="Helical" evidence="5">
    <location>
        <begin position="12"/>
        <end position="30"/>
    </location>
</feature>
<dbReference type="GO" id="GO:0022857">
    <property type="term" value="F:transmembrane transporter activity"/>
    <property type="evidence" value="ECO:0007669"/>
    <property type="project" value="InterPro"/>
</dbReference>
<sequence>MAIGKLKVMLLLSYICIASISAAIITPALPHIKQAFALTNGALEWVISIFLFGYVMGQLIYAPLANRFGRLTALRYGLMVNLIGILLCIMATKASSYFLLLIGRLVTALGAASGLSCTFMLLNELLPPAEARHAMSFAIVSFTLGIGLAVTLGGLITQYLHWQDCFWILLAHGMAILFFTGLYQETLKKPIALHPRTILLGYLQALKSRQLIIFSLTAGLTSTFAYSYSAAAPLYAQINLHLSPSQYGYWNLINMTGMLASGFLSAFLIKWCGIKRFLLSGFGFMVPVLVSLITLSLANHSHILWFFMTTMLLYLFTGLLFPAASYFASNAIADKASASSMMSFINMGSAMIGVVVLGYLPFASIISLTVIILAFFSLTSISVLLYFLRRPTGEQNA</sequence>
<dbReference type="SUPFAM" id="SSF103473">
    <property type="entry name" value="MFS general substrate transporter"/>
    <property type="match status" value="1"/>
</dbReference>
<name>A9KDX4_COXBN</name>
<protein>
    <submittedName>
        <fullName evidence="7">Multidrug resistance transporter, Bcr family</fullName>
    </submittedName>
</protein>
<evidence type="ECO:0000256" key="5">
    <source>
        <dbReference type="SAM" id="Phobius"/>
    </source>
</evidence>
<feature type="transmembrane region" description="Helical" evidence="5">
    <location>
        <begin position="73"/>
        <end position="92"/>
    </location>
</feature>
<dbReference type="RefSeq" id="WP_011996755.1">
    <property type="nucleotide sequence ID" value="NC_009727.1"/>
</dbReference>
<feature type="transmembrane region" description="Helical" evidence="5">
    <location>
        <begin position="98"/>
        <end position="122"/>
    </location>
</feature>
<feature type="transmembrane region" description="Helical" evidence="5">
    <location>
        <begin position="166"/>
        <end position="183"/>
    </location>
</feature>
<feature type="domain" description="Major facilitator superfamily (MFS) profile" evidence="6">
    <location>
        <begin position="7"/>
        <end position="392"/>
    </location>
</feature>
<evidence type="ECO:0000256" key="2">
    <source>
        <dbReference type="ARBA" id="ARBA00022692"/>
    </source>
</evidence>
<dbReference type="PANTHER" id="PTHR23501:SF169">
    <property type="entry name" value="SLR0616 PROTEIN"/>
    <property type="match status" value="1"/>
</dbReference>
<comment type="subcellular location">
    <subcellularLocation>
        <location evidence="1">Membrane</location>
        <topology evidence="1">Multi-pass membrane protein</topology>
    </subcellularLocation>
</comment>
<evidence type="ECO:0000256" key="1">
    <source>
        <dbReference type="ARBA" id="ARBA00004141"/>
    </source>
</evidence>
<evidence type="ECO:0000313" key="7">
    <source>
        <dbReference type="EMBL" id="ABS77853.1"/>
    </source>
</evidence>
<evidence type="ECO:0000259" key="6">
    <source>
        <dbReference type="PROSITE" id="PS50850"/>
    </source>
</evidence>
<dbReference type="HOGENOM" id="CLU_001265_47_1_6"/>
<dbReference type="AlphaFoldDB" id="A9KDX4"/>
<evidence type="ECO:0000256" key="4">
    <source>
        <dbReference type="ARBA" id="ARBA00023136"/>
    </source>
</evidence>
<evidence type="ECO:0000256" key="3">
    <source>
        <dbReference type="ARBA" id="ARBA00022989"/>
    </source>
</evidence>
<gene>
    <name evidence="7" type="ordered locus">CBUD_0807</name>
</gene>
<dbReference type="InterPro" id="IPR036259">
    <property type="entry name" value="MFS_trans_sf"/>
</dbReference>
<keyword evidence="2 5" id="KW-0812">Transmembrane</keyword>
<feature type="transmembrane region" description="Helical" evidence="5">
    <location>
        <begin position="365"/>
        <end position="388"/>
    </location>
</feature>
<feature type="transmembrane region" description="Helical" evidence="5">
    <location>
        <begin position="340"/>
        <end position="359"/>
    </location>
</feature>
<feature type="transmembrane region" description="Helical" evidence="5">
    <location>
        <begin position="249"/>
        <end position="269"/>
    </location>
</feature>
<keyword evidence="3 5" id="KW-1133">Transmembrane helix</keyword>
<dbReference type="InterPro" id="IPR020846">
    <property type="entry name" value="MFS_dom"/>
</dbReference>
<feature type="transmembrane region" description="Helical" evidence="5">
    <location>
        <begin position="42"/>
        <end position="61"/>
    </location>
</feature>
<evidence type="ECO:0000313" key="8">
    <source>
        <dbReference type="Proteomes" id="UP000008555"/>
    </source>
</evidence>
<feature type="transmembrane region" description="Helical" evidence="5">
    <location>
        <begin position="276"/>
        <end position="297"/>
    </location>
</feature>
<dbReference type="InterPro" id="IPR011701">
    <property type="entry name" value="MFS"/>
</dbReference>
<dbReference type="Gene3D" id="1.20.1720.10">
    <property type="entry name" value="Multidrug resistance protein D"/>
    <property type="match status" value="1"/>
</dbReference>
<feature type="transmembrane region" description="Helical" evidence="5">
    <location>
        <begin position="303"/>
        <end position="328"/>
    </location>
</feature>
<dbReference type="KEGG" id="cbd:CBUD_0807"/>
<dbReference type="EMBL" id="CP000733">
    <property type="protein sequence ID" value="ABS77853.1"/>
    <property type="molecule type" value="Genomic_DNA"/>
</dbReference>
<organism evidence="7 8">
    <name type="scientific">Coxiella burnetii (strain Dugway 5J108-111)</name>
    <dbReference type="NCBI Taxonomy" id="434922"/>
    <lineage>
        <taxon>Bacteria</taxon>
        <taxon>Pseudomonadati</taxon>
        <taxon>Pseudomonadota</taxon>
        <taxon>Gammaproteobacteria</taxon>
        <taxon>Legionellales</taxon>
        <taxon>Coxiellaceae</taxon>
        <taxon>Coxiella</taxon>
    </lineage>
</organism>
<dbReference type="Pfam" id="PF07690">
    <property type="entry name" value="MFS_1"/>
    <property type="match status" value="1"/>
</dbReference>
<keyword evidence="4 5" id="KW-0472">Membrane</keyword>
<dbReference type="GO" id="GO:0005886">
    <property type="term" value="C:plasma membrane"/>
    <property type="evidence" value="ECO:0007669"/>
    <property type="project" value="TreeGrafter"/>
</dbReference>
<proteinExistence type="predicted"/>
<dbReference type="PANTHER" id="PTHR23501">
    <property type="entry name" value="MAJOR FACILITATOR SUPERFAMILY"/>
    <property type="match status" value="1"/>
</dbReference>
<dbReference type="Proteomes" id="UP000008555">
    <property type="component" value="Chromosome"/>
</dbReference>
<feature type="transmembrane region" description="Helical" evidence="5">
    <location>
        <begin position="134"/>
        <end position="160"/>
    </location>
</feature>
<reference evidence="7 8" key="1">
    <citation type="journal article" date="2009" name="Infect. Immun.">
        <title>Comparative genomics reveal extensive transposon-mediated genomic plasticity and diversity among potential effector proteins within the genus Coxiella.</title>
        <authorList>
            <person name="Beare P.A."/>
            <person name="Unsworth N."/>
            <person name="Andoh M."/>
            <person name="Voth D.E."/>
            <person name="Omsland A."/>
            <person name="Gilk S.D."/>
            <person name="Williams K.P."/>
            <person name="Sobral B.W."/>
            <person name="Kupko J.J.III."/>
            <person name="Porcella S.F."/>
            <person name="Samuel J.E."/>
            <person name="Heinzen R.A."/>
        </authorList>
    </citation>
    <scope>NUCLEOTIDE SEQUENCE [LARGE SCALE GENOMIC DNA]</scope>
    <source>
        <strain evidence="7 8">Dugway 5J108-111</strain>
    </source>
</reference>